<dbReference type="Pfam" id="PF01408">
    <property type="entry name" value="GFO_IDH_MocA"/>
    <property type="match status" value="1"/>
</dbReference>
<protein>
    <submittedName>
        <fullName evidence="2">Oxidoreductase (NAD-binding), involved in siderophore biosynthesis</fullName>
    </submittedName>
</protein>
<sequence>MNSNNILVIGSGFGSYYAHAIAADKRYSLAGIVGKGGQLGQALAAQMNCPYYNTLAQALQYSQAQAAVVAVRGQMVGGEGDNIARQLLQVHIPVLQELPIHSQDFLQTLRIAKQYSTHFAINPFYDRLASIIQLKKIIASLSTQTQLISIELRATIQTFLQSQLVLATLLNRSPSQYLGAQKMAAQHKWLISSQWGDIAVDTLLHHRFNPQSPDDGSQPLFGLTLSTSDGELFLPSLWTKPLWERRLQQTQQRQSTQSIDIYPNHAILSHLPFEDISPSQMRTHYIYPAIQAAIGALLNPDDNHQQQHQCQLAVLRHVERITHDIGAAENEQWSYPRHLSVFDGI</sequence>
<dbReference type="GO" id="GO:0000166">
    <property type="term" value="F:nucleotide binding"/>
    <property type="evidence" value="ECO:0007669"/>
    <property type="project" value="InterPro"/>
</dbReference>
<evidence type="ECO:0000313" key="3">
    <source>
        <dbReference type="Proteomes" id="UP000254575"/>
    </source>
</evidence>
<reference evidence="2 3" key="1">
    <citation type="submission" date="2018-06" db="EMBL/GenBank/DDBJ databases">
        <authorList>
            <consortium name="Pathogen Informatics"/>
            <person name="Doyle S."/>
        </authorList>
    </citation>
    <scope>NUCLEOTIDE SEQUENCE [LARGE SCALE GENOMIC DNA]</scope>
    <source>
        <strain evidence="2 3">NCTC10717</strain>
    </source>
</reference>
<dbReference type="OrthoDB" id="9760689at2"/>
<name>A0A380MWZ8_9GAMM</name>
<keyword evidence="3" id="KW-1185">Reference proteome</keyword>
<dbReference type="InterPro" id="IPR000683">
    <property type="entry name" value="Gfo/Idh/MocA-like_OxRdtase_N"/>
</dbReference>
<evidence type="ECO:0000259" key="1">
    <source>
        <dbReference type="Pfam" id="PF01408"/>
    </source>
</evidence>
<gene>
    <name evidence="2" type="ORF">NCTC10717_01182</name>
</gene>
<feature type="domain" description="Gfo/Idh/MocA-like oxidoreductase N-terminal" evidence="1">
    <location>
        <begin position="5"/>
        <end position="117"/>
    </location>
</feature>
<accession>A0A380MWZ8</accession>
<dbReference type="Gene3D" id="3.40.50.720">
    <property type="entry name" value="NAD(P)-binding Rossmann-like Domain"/>
    <property type="match status" value="1"/>
</dbReference>
<dbReference type="Proteomes" id="UP000254575">
    <property type="component" value="Unassembled WGS sequence"/>
</dbReference>
<dbReference type="SUPFAM" id="SSF51735">
    <property type="entry name" value="NAD(P)-binding Rossmann-fold domains"/>
    <property type="match status" value="1"/>
</dbReference>
<dbReference type="AlphaFoldDB" id="A0A380MWZ8"/>
<dbReference type="EMBL" id="UHIA01000004">
    <property type="protein sequence ID" value="SUO96802.1"/>
    <property type="molecule type" value="Genomic_DNA"/>
</dbReference>
<dbReference type="RefSeq" id="WP_115218424.1">
    <property type="nucleotide sequence ID" value="NZ_UHIA01000004.1"/>
</dbReference>
<proteinExistence type="predicted"/>
<dbReference type="InterPro" id="IPR036291">
    <property type="entry name" value="NAD(P)-bd_dom_sf"/>
</dbReference>
<evidence type="ECO:0000313" key="2">
    <source>
        <dbReference type="EMBL" id="SUO96802.1"/>
    </source>
</evidence>
<organism evidence="2 3">
    <name type="scientific">Suttonella indologenes</name>
    <dbReference type="NCBI Taxonomy" id="13276"/>
    <lineage>
        <taxon>Bacteria</taxon>
        <taxon>Pseudomonadati</taxon>
        <taxon>Pseudomonadota</taxon>
        <taxon>Gammaproteobacteria</taxon>
        <taxon>Cardiobacteriales</taxon>
        <taxon>Cardiobacteriaceae</taxon>
        <taxon>Suttonella</taxon>
    </lineage>
</organism>